<gene>
    <name evidence="3" type="ORF">PRK78_005041</name>
</gene>
<evidence type="ECO:0000313" key="4">
    <source>
        <dbReference type="Proteomes" id="UP001219355"/>
    </source>
</evidence>
<feature type="compositionally biased region" description="Basic and acidic residues" evidence="1">
    <location>
        <begin position="24"/>
        <end position="60"/>
    </location>
</feature>
<reference evidence="3" key="1">
    <citation type="submission" date="2023-03" db="EMBL/GenBank/DDBJ databases">
        <title>Emydomyces testavorans Genome Sequence.</title>
        <authorList>
            <person name="Hoyer L."/>
        </authorList>
    </citation>
    <scope>NUCLEOTIDE SEQUENCE</scope>
    <source>
        <strain evidence="3">16-2883</strain>
    </source>
</reference>
<evidence type="ECO:0000313" key="3">
    <source>
        <dbReference type="EMBL" id="WEW59567.1"/>
    </source>
</evidence>
<protein>
    <recommendedName>
        <fullName evidence="2">DUF8035 domain-containing protein</fullName>
    </recommendedName>
</protein>
<dbReference type="AlphaFoldDB" id="A0AAF0DJ32"/>
<organism evidence="3 4">
    <name type="scientific">Emydomyces testavorans</name>
    <dbReference type="NCBI Taxonomy" id="2070801"/>
    <lineage>
        <taxon>Eukaryota</taxon>
        <taxon>Fungi</taxon>
        <taxon>Dikarya</taxon>
        <taxon>Ascomycota</taxon>
        <taxon>Pezizomycotina</taxon>
        <taxon>Eurotiomycetes</taxon>
        <taxon>Eurotiomycetidae</taxon>
        <taxon>Onygenales</taxon>
        <taxon>Nannizziopsiaceae</taxon>
        <taxon>Emydomyces</taxon>
    </lineage>
</organism>
<dbReference type="InterPro" id="IPR058348">
    <property type="entry name" value="DUF8035"/>
</dbReference>
<accession>A0AAF0DJ32</accession>
<name>A0AAF0DJ32_9EURO</name>
<dbReference type="Pfam" id="PF26118">
    <property type="entry name" value="DUF8035"/>
    <property type="match status" value="1"/>
</dbReference>
<feature type="compositionally biased region" description="Basic residues" evidence="1">
    <location>
        <begin position="102"/>
        <end position="118"/>
    </location>
</feature>
<feature type="compositionally biased region" description="Basic and acidic residues" evidence="1">
    <location>
        <begin position="79"/>
        <end position="90"/>
    </location>
</feature>
<proteinExistence type="predicted"/>
<evidence type="ECO:0000259" key="2">
    <source>
        <dbReference type="Pfam" id="PF26118"/>
    </source>
</evidence>
<feature type="domain" description="DUF8035" evidence="2">
    <location>
        <begin position="215"/>
        <end position="269"/>
    </location>
</feature>
<evidence type="ECO:0000256" key="1">
    <source>
        <dbReference type="SAM" id="MobiDB-lite"/>
    </source>
</evidence>
<keyword evidence="4" id="KW-1185">Reference proteome</keyword>
<dbReference type="EMBL" id="CP120629">
    <property type="protein sequence ID" value="WEW59567.1"/>
    <property type="molecule type" value="Genomic_DNA"/>
</dbReference>
<feature type="region of interest" description="Disordered" evidence="1">
    <location>
        <begin position="1"/>
        <end position="120"/>
    </location>
</feature>
<dbReference type="Proteomes" id="UP001219355">
    <property type="component" value="Chromosome 3"/>
</dbReference>
<sequence>MSRYGDTASSTRGSSVGGAGGGRWDAERFLRERGERHEPSRRERRSAVEVMERDRVEKRGPSIVEEYLHAQETYGPPARRPDRDYDDEHLVSSSGALVPVQQRRHASPAPPRKPKLLRRQSSLDTFDRAATRLASDYYRYDRDDYGPPVIPVAVPRKHSPSSESYFESIRIAEPDYYGDEEFRSIRERDRSVPRGRRYTLREEIVKEKVERPYPRRGKTRIPRHLIHPHALADLGYHYEEEGDNIIVLQALGKDNIDELIRFSKEIRKATRVEEIKERERVVTKTRRESVSVERHRSQSRRRSPSVIRPKIELVDTREARYTRHVSPSPARTEIRRTRPRRLSSPIRVMEPRHRYVEEIIQPNTDMRLILPERHRRNEIRSEVQLLDADKLEPGEVLEVRRDYKEVEATLYVERHQWYGADGVIE</sequence>